<name>A0ABR0F1B6_ZASCE</name>
<evidence type="ECO:0000256" key="5">
    <source>
        <dbReference type="SAM" id="MobiDB-lite"/>
    </source>
</evidence>
<feature type="compositionally biased region" description="Low complexity" evidence="5">
    <location>
        <begin position="15"/>
        <end position="27"/>
    </location>
</feature>
<evidence type="ECO:0000256" key="1">
    <source>
        <dbReference type="ARBA" id="ARBA00006924"/>
    </source>
</evidence>
<evidence type="ECO:0000256" key="2">
    <source>
        <dbReference type="ARBA" id="ARBA00022679"/>
    </source>
</evidence>
<feature type="compositionally biased region" description="Polar residues" evidence="5">
    <location>
        <begin position="621"/>
        <end position="635"/>
    </location>
</feature>
<evidence type="ECO:0000313" key="8">
    <source>
        <dbReference type="Proteomes" id="UP001305779"/>
    </source>
</evidence>
<evidence type="ECO:0000313" key="7">
    <source>
        <dbReference type="EMBL" id="KAK4507220.1"/>
    </source>
</evidence>
<evidence type="ECO:0000256" key="3">
    <source>
        <dbReference type="ARBA" id="ARBA00023027"/>
    </source>
</evidence>
<gene>
    <name evidence="7" type="ORF">PRZ48_000955</name>
</gene>
<dbReference type="InterPro" id="IPR026591">
    <property type="entry name" value="Sirtuin_cat_small_dom_sf"/>
</dbReference>
<dbReference type="InterPro" id="IPR003000">
    <property type="entry name" value="Sirtuin"/>
</dbReference>
<comment type="similarity">
    <text evidence="1">Belongs to the sirtuin family. Class I subfamily.</text>
</comment>
<reference evidence="7 8" key="1">
    <citation type="journal article" date="2023" name="G3 (Bethesda)">
        <title>A chromosome-level genome assembly of Zasmidium syzygii isolated from banana leaves.</title>
        <authorList>
            <person name="van Westerhoven A.C."/>
            <person name="Mehrabi R."/>
            <person name="Talebi R."/>
            <person name="Steentjes M.B.F."/>
            <person name="Corcolon B."/>
            <person name="Chong P.A."/>
            <person name="Kema G.H.J."/>
            <person name="Seidl M.F."/>
        </authorList>
    </citation>
    <scope>NUCLEOTIDE SEQUENCE [LARGE SCALE GENOMIC DNA]</scope>
    <source>
        <strain evidence="7 8">P124</strain>
    </source>
</reference>
<keyword evidence="8" id="KW-1185">Reference proteome</keyword>
<sequence length="693" mass="75216">MDDSSDLSSPPPSSVPSSPLSSLASLSPSPPPDMPRIFQSHAYPSPPSSQQTSHNGSPVPDGMASSASSDKDGPPPAKRRRISKDTSAEYLDLHADTIDPDQQAQLDRLLKVLHKRQKIVVIAGAGISVSAGIPDFRSAKGLFRSLKEEHNLKGSGKHLFDASVYKDDVSTSTFHDMVSTMSRLSKDAKPTAFHHMLATIAQEGRLLRLYSQNVDGIDTSLEPLKTSVPLSKDAENKWPRTVQLHGGLDKMVCSKCHELSDLDPQRFDGPVPPLCQTCEEINDIRTNHEGKRSHGIGRLRPRMVLYNEHNPDDEAIGAVTKDDLRKRPDAVIVVGTTLKVPGVRRIVREMCATVRDRRGGVTVWINNDPPPVAKDLEDCWDIIVQGPSDAVAKHAAMRKWDDPVESDEFAEISDEDAKKVTENKLSVLLPDCSPSYATLEPLRTALHKNNSFRPPLPNETPRKPLDVGPTDWSPINTPRNSILPSIEQDSAESDNIIVTPSGTSRPDSGLLTPSKSQRSTPVKKDTKKSVSMNEMLKDGPKKATTTKGVKKASTAKDTKKAAPAKRSNVKYIKQAKSQAKPGPKKKKAQADPKTKPLTNAFKSSKASAMAARAGKTDPASPLTSPSKLRQVSNAASIPPEPMHPLSPQDPRNNTSPAFMADDSVKDPLPTSDSENQDKAASNRSRMSVSGILN</sequence>
<dbReference type="SUPFAM" id="SSF52467">
    <property type="entry name" value="DHS-like NAD/FAD-binding domain"/>
    <property type="match status" value="1"/>
</dbReference>
<dbReference type="Pfam" id="PF02146">
    <property type="entry name" value="SIR2"/>
    <property type="match status" value="1"/>
</dbReference>
<proteinExistence type="inferred from homology"/>
<keyword evidence="2" id="KW-0808">Transferase</keyword>
<feature type="compositionally biased region" description="Polar residues" evidence="5">
    <location>
        <begin position="496"/>
        <end position="520"/>
    </location>
</feature>
<dbReference type="PANTHER" id="PTHR47651:SF17">
    <property type="entry name" value="DEACETYLASE SIRTUIN-TYPE DOMAIN-CONTAINING PROTEIN"/>
    <property type="match status" value="1"/>
</dbReference>
<feature type="binding site" evidence="4">
    <location>
        <position position="278"/>
    </location>
    <ligand>
        <name>Zn(2+)</name>
        <dbReference type="ChEBI" id="CHEBI:29105"/>
    </ligand>
</feature>
<evidence type="ECO:0000259" key="6">
    <source>
        <dbReference type="PROSITE" id="PS50305"/>
    </source>
</evidence>
<protein>
    <recommendedName>
        <fullName evidence="6">Deacetylase sirtuin-type domain-containing protein</fullName>
    </recommendedName>
</protein>
<feature type="compositionally biased region" description="Low complexity" evidence="5">
    <location>
        <begin position="600"/>
        <end position="613"/>
    </location>
</feature>
<feature type="compositionally biased region" description="Polar residues" evidence="5">
    <location>
        <begin position="670"/>
        <end position="693"/>
    </location>
</feature>
<dbReference type="EMBL" id="JAXOVC010000001">
    <property type="protein sequence ID" value="KAK4507220.1"/>
    <property type="molecule type" value="Genomic_DNA"/>
</dbReference>
<keyword evidence="4" id="KW-0862">Zinc</keyword>
<dbReference type="Gene3D" id="3.40.50.1220">
    <property type="entry name" value="TPP-binding domain"/>
    <property type="match status" value="1"/>
</dbReference>
<feature type="binding site" evidence="4">
    <location>
        <position position="275"/>
    </location>
    <ligand>
        <name>Zn(2+)</name>
        <dbReference type="ChEBI" id="CHEBI:29105"/>
    </ligand>
</feature>
<feature type="binding site" evidence="4">
    <location>
        <position position="253"/>
    </location>
    <ligand>
        <name>Zn(2+)</name>
        <dbReference type="ChEBI" id="CHEBI:29105"/>
    </ligand>
</feature>
<feature type="compositionally biased region" description="Polar residues" evidence="5">
    <location>
        <begin position="473"/>
        <end position="483"/>
    </location>
</feature>
<keyword evidence="4" id="KW-0479">Metal-binding</keyword>
<feature type="region of interest" description="Disordered" evidence="5">
    <location>
        <begin position="448"/>
        <end position="693"/>
    </location>
</feature>
<dbReference type="Proteomes" id="UP001305779">
    <property type="component" value="Unassembled WGS sequence"/>
</dbReference>
<keyword evidence="3" id="KW-0520">NAD</keyword>
<dbReference type="InterPro" id="IPR029035">
    <property type="entry name" value="DHS-like_NAD/FAD-binding_dom"/>
</dbReference>
<dbReference type="Gene3D" id="3.30.1600.10">
    <property type="entry name" value="SIR2/SIRT2 'Small Domain"/>
    <property type="match status" value="1"/>
</dbReference>
<evidence type="ECO:0000256" key="4">
    <source>
        <dbReference type="PROSITE-ProRule" id="PRU00236"/>
    </source>
</evidence>
<dbReference type="PROSITE" id="PS50305">
    <property type="entry name" value="SIRTUIN"/>
    <property type="match status" value="1"/>
</dbReference>
<accession>A0ABR0F1B6</accession>
<feature type="binding site" evidence="4">
    <location>
        <position position="256"/>
    </location>
    <ligand>
        <name>Zn(2+)</name>
        <dbReference type="ChEBI" id="CHEBI:29105"/>
    </ligand>
</feature>
<organism evidence="7 8">
    <name type="scientific">Zasmidium cellare</name>
    <name type="common">Wine cellar mold</name>
    <name type="synonym">Racodium cellare</name>
    <dbReference type="NCBI Taxonomy" id="395010"/>
    <lineage>
        <taxon>Eukaryota</taxon>
        <taxon>Fungi</taxon>
        <taxon>Dikarya</taxon>
        <taxon>Ascomycota</taxon>
        <taxon>Pezizomycotina</taxon>
        <taxon>Dothideomycetes</taxon>
        <taxon>Dothideomycetidae</taxon>
        <taxon>Mycosphaerellales</taxon>
        <taxon>Mycosphaerellaceae</taxon>
        <taxon>Zasmidium</taxon>
    </lineage>
</organism>
<comment type="caution">
    <text evidence="7">The sequence shown here is derived from an EMBL/GenBank/DDBJ whole genome shotgun (WGS) entry which is preliminary data.</text>
</comment>
<feature type="active site" description="Proton acceptor" evidence="4">
    <location>
        <position position="245"/>
    </location>
</feature>
<dbReference type="PANTHER" id="PTHR47651">
    <property type="entry name" value="NAD-DEPENDENT HISTONE DEACETYLASE HST4"/>
    <property type="match status" value="1"/>
</dbReference>
<feature type="domain" description="Deacetylase sirtuin-type" evidence="6">
    <location>
        <begin position="99"/>
        <end position="401"/>
    </location>
</feature>
<feature type="region of interest" description="Disordered" evidence="5">
    <location>
        <begin position="1"/>
        <end position="85"/>
    </location>
</feature>
<dbReference type="InterPro" id="IPR026590">
    <property type="entry name" value="Ssirtuin_cat_dom"/>
</dbReference>